<evidence type="ECO:0000313" key="2">
    <source>
        <dbReference type="EMBL" id="KCW76006.1"/>
    </source>
</evidence>
<proteinExistence type="predicted"/>
<dbReference type="Gramene" id="KCW76006">
    <property type="protein sequence ID" value="KCW76006"/>
    <property type="gene ID" value="EUGRSUZ_D00369"/>
</dbReference>
<organism evidence="2">
    <name type="scientific">Eucalyptus grandis</name>
    <name type="common">Flooded gum</name>
    <dbReference type="NCBI Taxonomy" id="71139"/>
    <lineage>
        <taxon>Eukaryota</taxon>
        <taxon>Viridiplantae</taxon>
        <taxon>Streptophyta</taxon>
        <taxon>Embryophyta</taxon>
        <taxon>Tracheophyta</taxon>
        <taxon>Spermatophyta</taxon>
        <taxon>Magnoliopsida</taxon>
        <taxon>eudicotyledons</taxon>
        <taxon>Gunneridae</taxon>
        <taxon>Pentapetalae</taxon>
        <taxon>rosids</taxon>
        <taxon>malvids</taxon>
        <taxon>Myrtales</taxon>
        <taxon>Myrtaceae</taxon>
        <taxon>Myrtoideae</taxon>
        <taxon>Eucalypteae</taxon>
        <taxon>Eucalyptus</taxon>
    </lineage>
</organism>
<evidence type="ECO:0000256" key="1">
    <source>
        <dbReference type="SAM" id="MobiDB-lite"/>
    </source>
</evidence>
<feature type="region of interest" description="Disordered" evidence="1">
    <location>
        <begin position="46"/>
        <end position="76"/>
    </location>
</feature>
<dbReference type="AlphaFoldDB" id="A0A059CCX6"/>
<dbReference type="EMBL" id="KK198756">
    <property type="protein sequence ID" value="KCW76006.1"/>
    <property type="molecule type" value="Genomic_DNA"/>
</dbReference>
<reference evidence="2" key="1">
    <citation type="submission" date="2013-07" db="EMBL/GenBank/DDBJ databases">
        <title>The genome of Eucalyptus grandis.</title>
        <authorList>
            <person name="Schmutz J."/>
            <person name="Hayes R."/>
            <person name="Myburg A."/>
            <person name="Tuskan G."/>
            <person name="Grattapaglia D."/>
            <person name="Rokhsar D.S."/>
        </authorList>
    </citation>
    <scope>NUCLEOTIDE SEQUENCE</scope>
    <source>
        <tissue evidence="2">Leaf extractions</tissue>
    </source>
</reference>
<accession>A0A059CCX6</accession>
<protein>
    <submittedName>
        <fullName evidence="2">Uncharacterized protein</fullName>
    </submittedName>
</protein>
<gene>
    <name evidence="2" type="ORF">EUGRSUZ_D00369</name>
</gene>
<sequence length="76" mass="8069">MGSLKRRPKMNAEKRSGGLLASAVKRLLGGGCWLRGVTGGGICGVRSSKPQIEKKTEAARPREMNEVADGERDSDG</sequence>
<dbReference type="InParanoid" id="A0A059CCX6"/>
<name>A0A059CCX6_EUCGR</name>
<feature type="compositionally biased region" description="Basic and acidic residues" evidence="1">
    <location>
        <begin position="51"/>
        <end position="76"/>
    </location>
</feature>